<sequence>MRYIPLARRLLGRRPRSWWMFDSSVLLWRYILSVHAALESYDVPYGSCPNGLNAEGQYFPTGPVKNLSKVRRHDGKEDAERIPERAAAFLIVCCDVVEGPAGYREVLRVGKHGASIPDHDN</sequence>
<dbReference type="AlphaFoldDB" id="A0AAD7MMS4"/>
<comment type="caution">
    <text evidence="2">The sequence shown here is derived from an EMBL/GenBank/DDBJ whole genome shotgun (WGS) entry which is preliminary data.</text>
</comment>
<protein>
    <submittedName>
        <fullName evidence="2">Uncharacterized protein</fullName>
    </submittedName>
</protein>
<feature type="chain" id="PRO_5041970558" evidence="1">
    <location>
        <begin position="37"/>
        <end position="121"/>
    </location>
</feature>
<feature type="signal peptide" evidence="1">
    <location>
        <begin position="1"/>
        <end position="36"/>
    </location>
</feature>
<evidence type="ECO:0000313" key="3">
    <source>
        <dbReference type="Proteomes" id="UP001215598"/>
    </source>
</evidence>
<proteinExistence type="predicted"/>
<name>A0AAD7MMS4_9AGAR</name>
<keyword evidence="3" id="KW-1185">Reference proteome</keyword>
<reference evidence="2" key="1">
    <citation type="submission" date="2023-03" db="EMBL/GenBank/DDBJ databases">
        <title>Massive genome expansion in bonnet fungi (Mycena s.s.) driven by repeated elements and novel gene families across ecological guilds.</title>
        <authorList>
            <consortium name="Lawrence Berkeley National Laboratory"/>
            <person name="Harder C.B."/>
            <person name="Miyauchi S."/>
            <person name="Viragh M."/>
            <person name="Kuo A."/>
            <person name="Thoen E."/>
            <person name="Andreopoulos B."/>
            <person name="Lu D."/>
            <person name="Skrede I."/>
            <person name="Drula E."/>
            <person name="Henrissat B."/>
            <person name="Morin E."/>
            <person name="Kohler A."/>
            <person name="Barry K."/>
            <person name="LaButti K."/>
            <person name="Morin E."/>
            <person name="Salamov A."/>
            <person name="Lipzen A."/>
            <person name="Mereny Z."/>
            <person name="Hegedus B."/>
            <person name="Baldrian P."/>
            <person name="Stursova M."/>
            <person name="Weitz H."/>
            <person name="Taylor A."/>
            <person name="Grigoriev I.V."/>
            <person name="Nagy L.G."/>
            <person name="Martin F."/>
            <person name="Kauserud H."/>
        </authorList>
    </citation>
    <scope>NUCLEOTIDE SEQUENCE</scope>
    <source>
        <strain evidence="2">CBHHK182m</strain>
    </source>
</reference>
<keyword evidence="1" id="KW-0732">Signal</keyword>
<dbReference type="EMBL" id="JARKIB010000207">
    <property type="protein sequence ID" value="KAJ7723934.1"/>
    <property type="molecule type" value="Genomic_DNA"/>
</dbReference>
<organism evidence="2 3">
    <name type="scientific">Mycena metata</name>
    <dbReference type="NCBI Taxonomy" id="1033252"/>
    <lineage>
        <taxon>Eukaryota</taxon>
        <taxon>Fungi</taxon>
        <taxon>Dikarya</taxon>
        <taxon>Basidiomycota</taxon>
        <taxon>Agaricomycotina</taxon>
        <taxon>Agaricomycetes</taxon>
        <taxon>Agaricomycetidae</taxon>
        <taxon>Agaricales</taxon>
        <taxon>Marasmiineae</taxon>
        <taxon>Mycenaceae</taxon>
        <taxon>Mycena</taxon>
    </lineage>
</organism>
<evidence type="ECO:0000313" key="2">
    <source>
        <dbReference type="EMBL" id="KAJ7723934.1"/>
    </source>
</evidence>
<evidence type="ECO:0000256" key="1">
    <source>
        <dbReference type="SAM" id="SignalP"/>
    </source>
</evidence>
<gene>
    <name evidence="2" type="ORF">B0H16DRAFT_331272</name>
</gene>
<dbReference type="Proteomes" id="UP001215598">
    <property type="component" value="Unassembled WGS sequence"/>
</dbReference>
<accession>A0AAD7MMS4</accession>